<dbReference type="RefSeq" id="WP_139171769.1">
    <property type="nucleotide sequence ID" value="NZ_BKAI01000009.1"/>
</dbReference>
<dbReference type="OrthoDB" id="669098at2"/>
<gene>
    <name evidence="1" type="ORF">SAMN04487935_2584</name>
</gene>
<reference evidence="1 2" key="1">
    <citation type="submission" date="2016-10" db="EMBL/GenBank/DDBJ databases">
        <authorList>
            <person name="de Groot N.N."/>
        </authorList>
    </citation>
    <scope>NUCLEOTIDE SEQUENCE [LARGE SCALE GENOMIC DNA]</scope>
    <source>
        <strain evidence="1 2">CGMCC 1.10076</strain>
    </source>
</reference>
<proteinExistence type="predicted"/>
<evidence type="ECO:0000313" key="1">
    <source>
        <dbReference type="EMBL" id="SDK14189.1"/>
    </source>
</evidence>
<organism evidence="1 2">
    <name type="scientific">Flavobacterium noncentrifugens</name>
    <dbReference type="NCBI Taxonomy" id="1128970"/>
    <lineage>
        <taxon>Bacteria</taxon>
        <taxon>Pseudomonadati</taxon>
        <taxon>Bacteroidota</taxon>
        <taxon>Flavobacteriia</taxon>
        <taxon>Flavobacteriales</taxon>
        <taxon>Flavobacteriaceae</taxon>
        <taxon>Flavobacterium</taxon>
    </lineage>
</organism>
<dbReference type="Proteomes" id="UP000199580">
    <property type="component" value="Unassembled WGS sequence"/>
</dbReference>
<sequence>MKIKILTILVGVTMGSCKTYIISPESLKSQLLESGNIRQEVEINNPLLYGNIRYKANAIGHLSITDKDGNRLLMPNSPALEMRVTQKSGKRKIFYFDTVILENDSLKGSKSRFIPGLTGSVPFDSIVKIEIQDGGKDFHYKE</sequence>
<name>A0A1G8ZGG6_9FLAO</name>
<evidence type="ECO:0000313" key="2">
    <source>
        <dbReference type="Proteomes" id="UP000199580"/>
    </source>
</evidence>
<keyword evidence="2" id="KW-1185">Reference proteome</keyword>
<dbReference type="PROSITE" id="PS51257">
    <property type="entry name" value="PROKAR_LIPOPROTEIN"/>
    <property type="match status" value="1"/>
</dbReference>
<dbReference type="AlphaFoldDB" id="A0A1G8ZGG6"/>
<accession>A0A1G8ZGG6</accession>
<evidence type="ECO:0008006" key="3">
    <source>
        <dbReference type="Google" id="ProtNLM"/>
    </source>
</evidence>
<protein>
    <recommendedName>
        <fullName evidence="3">Lipoprotein</fullName>
    </recommendedName>
</protein>
<dbReference type="EMBL" id="FNEZ01000004">
    <property type="protein sequence ID" value="SDK14189.1"/>
    <property type="molecule type" value="Genomic_DNA"/>
</dbReference>
<dbReference type="STRING" id="1128970.SAMN04487935_2584"/>